<organism evidence="3 4">
    <name type="scientific">Candidatus Butyricicoccus avistercoris</name>
    <dbReference type="NCBI Taxonomy" id="2838518"/>
    <lineage>
        <taxon>Bacteria</taxon>
        <taxon>Bacillati</taxon>
        <taxon>Bacillota</taxon>
        <taxon>Clostridia</taxon>
        <taxon>Eubacteriales</taxon>
        <taxon>Butyricicoccaceae</taxon>
        <taxon>Butyricicoccus</taxon>
    </lineage>
</organism>
<dbReference type="GO" id="GO:0003729">
    <property type="term" value="F:mRNA binding"/>
    <property type="evidence" value="ECO:0007669"/>
    <property type="project" value="TreeGrafter"/>
</dbReference>
<dbReference type="Pfam" id="PF17674">
    <property type="entry name" value="HHH_9"/>
    <property type="match status" value="1"/>
</dbReference>
<dbReference type="SUPFAM" id="SSF50249">
    <property type="entry name" value="Nucleic acid-binding proteins"/>
    <property type="match status" value="1"/>
</dbReference>
<reference evidence="3" key="2">
    <citation type="submission" date="2021-04" db="EMBL/GenBank/DDBJ databases">
        <authorList>
            <person name="Gilroy R."/>
        </authorList>
    </citation>
    <scope>NUCLEOTIDE SEQUENCE</scope>
    <source>
        <strain evidence="3">CHK193-4272</strain>
    </source>
</reference>
<reference evidence="3" key="1">
    <citation type="journal article" date="2021" name="PeerJ">
        <title>Extensive microbial diversity within the chicken gut microbiome revealed by metagenomics and culture.</title>
        <authorList>
            <person name="Gilroy R."/>
            <person name="Ravi A."/>
            <person name="Getino M."/>
            <person name="Pursley I."/>
            <person name="Horton D.L."/>
            <person name="Alikhan N.F."/>
            <person name="Baker D."/>
            <person name="Gharbi K."/>
            <person name="Hall N."/>
            <person name="Watson M."/>
            <person name="Adriaenssens E.M."/>
            <person name="Foster-Nyarko E."/>
            <person name="Jarju S."/>
            <person name="Secka A."/>
            <person name="Antonio M."/>
            <person name="Oren A."/>
            <person name="Chaudhuri R.R."/>
            <person name="La Ragione R."/>
            <person name="Hildebrand F."/>
            <person name="Pallen M.J."/>
        </authorList>
    </citation>
    <scope>NUCLEOTIDE SEQUENCE</scope>
    <source>
        <strain evidence="3">CHK193-4272</strain>
    </source>
</reference>
<accession>A0A9D1THF1</accession>
<protein>
    <submittedName>
        <fullName evidence="3">RNA-binding transcriptional accessory protein</fullName>
    </submittedName>
</protein>
<dbReference type="InterPro" id="IPR050437">
    <property type="entry name" value="Ribos_protein_bS1-like"/>
</dbReference>
<keyword evidence="1" id="KW-0175">Coiled coil</keyword>
<dbReference type="GO" id="GO:0006412">
    <property type="term" value="P:translation"/>
    <property type="evidence" value="ECO:0007669"/>
    <property type="project" value="TreeGrafter"/>
</dbReference>
<feature type="domain" description="S1 motif" evidence="2">
    <location>
        <begin position="644"/>
        <end position="713"/>
    </location>
</feature>
<dbReference type="SMART" id="SM00316">
    <property type="entry name" value="S1"/>
    <property type="match status" value="1"/>
</dbReference>
<evidence type="ECO:0000256" key="1">
    <source>
        <dbReference type="SAM" id="Coils"/>
    </source>
</evidence>
<dbReference type="SMART" id="SM00732">
    <property type="entry name" value="YqgFc"/>
    <property type="match status" value="1"/>
</dbReference>
<dbReference type="Gene3D" id="3.30.420.140">
    <property type="entry name" value="YqgF/RNase H-like domain"/>
    <property type="match status" value="1"/>
</dbReference>
<dbReference type="EMBL" id="DXIE01000027">
    <property type="protein sequence ID" value="HIV62007.1"/>
    <property type="molecule type" value="Genomic_DNA"/>
</dbReference>
<dbReference type="InterPro" id="IPR023323">
    <property type="entry name" value="Tex-like_dom_sf"/>
</dbReference>
<dbReference type="GO" id="GO:0005737">
    <property type="term" value="C:cytoplasm"/>
    <property type="evidence" value="ECO:0007669"/>
    <property type="project" value="UniProtKB-ARBA"/>
</dbReference>
<dbReference type="GO" id="GO:0003735">
    <property type="term" value="F:structural constituent of ribosome"/>
    <property type="evidence" value="ECO:0007669"/>
    <property type="project" value="TreeGrafter"/>
</dbReference>
<dbReference type="PROSITE" id="PS50126">
    <property type="entry name" value="S1"/>
    <property type="match status" value="1"/>
</dbReference>
<dbReference type="SUPFAM" id="SSF158832">
    <property type="entry name" value="Tex N-terminal region-like"/>
    <property type="match status" value="1"/>
</dbReference>
<dbReference type="CDD" id="cd05685">
    <property type="entry name" value="S1_Tex"/>
    <property type="match status" value="1"/>
</dbReference>
<dbReference type="Pfam" id="PF00575">
    <property type="entry name" value="S1"/>
    <property type="match status" value="1"/>
</dbReference>
<dbReference type="InterPro" id="IPR041692">
    <property type="entry name" value="HHH_9"/>
</dbReference>
<dbReference type="InterPro" id="IPR012340">
    <property type="entry name" value="NA-bd_OB-fold"/>
</dbReference>
<dbReference type="PANTHER" id="PTHR10724:SF10">
    <property type="entry name" value="S1 RNA-BINDING DOMAIN-CONTAINING PROTEIN 1"/>
    <property type="match status" value="1"/>
</dbReference>
<dbReference type="InterPro" id="IPR006641">
    <property type="entry name" value="YqgF/RNaseH-like_dom"/>
</dbReference>
<dbReference type="Pfam" id="PF16921">
    <property type="entry name" value="Tex_YqgF"/>
    <property type="match status" value="1"/>
</dbReference>
<dbReference type="Pfam" id="PF09371">
    <property type="entry name" value="Tex_N"/>
    <property type="match status" value="1"/>
</dbReference>
<gene>
    <name evidence="3" type="ORF">H9746_04050</name>
</gene>
<comment type="caution">
    <text evidence="3">The sequence shown here is derived from an EMBL/GenBank/DDBJ whole genome shotgun (WGS) entry which is preliminary data.</text>
</comment>
<dbReference type="FunFam" id="2.40.50.140:FF:000051">
    <property type="entry name" value="RNA-binding transcriptional accessory protein"/>
    <property type="match status" value="1"/>
</dbReference>
<dbReference type="GO" id="GO:0006139">
    <property type="term" value="P:nucleobase-containing compound metabolic process"/>
    <property type="evidence" value="ECO:0007669"/>
    <property type="project" value="InterPro"/>
</dbReference>
<dbReference type="FunFam" id="1.10.150.310:FF:000001">
    <property type="entry name" value="RNA-binding transcriptional accessory protein"/>
    <property type="match status" value="1"/>
</dbReference>
<dbReference type="FunFam" id="3.30.420.140:FF:000001">
    <property type="entry name" value="RNA-binding transcriptional accessory protein"/>
    <property type="match status" value="1"/>
</dbReference>
<dbReference type="InterPro" id="IPR037027">
    <property type="entry name" value="YqgF/RNaseH-like_dom_sf"/>
</dbReference>
<dbReference type="InterPro" id="IPR044146">
    <property type="entry name" value="S1_Tex"/>
</dbReference>
<dbReference type="Pfam" id="PF22706">
    <property type="entry name" value="Tex_central_region"/>
    <property type="match status" value="1"/>
</dbReference>
<dbReference type="InterPro" id="IPR018974">
    <property type="entry name" value="Tex-like_N"/>
</dbReference>
<feature type="coiled-coil region" evidence="1">
    <location>
        <begin position="61"/>
        <end position="98"/>
    </location>
</feature>
<dbReference type="InterPro" id="IPR032639">
    <property type="entry name" value="Tex_YqgF"/>
</dbReference>
<dbReference type="Gene3D" id="1.10.10.650">
    <property type="entry name" value="RuvA domain 2-like"/>
    <property type="match status" value="1"/>
</dbReference>
<dbReference type="Proteomes" id="UP000886808">
    <property type="component" value="Unassembled WGS sequence"/>
</dbReference>
<proteinExistence type="predicted"/>
<dbReference type="FunFam" id="1.10.10.650:FF:000001">
    <property type="entry name" value="S1 RNA-binding domain 1"/>
    <property type="match status" value="1"/>
</dbReference>
<dbReference type="Pfam" id="PF12836">
    <property type="entry name" value="HHH_3"/>
    <property type="match status" value="1"/>
</dbReference>
<dbReference type="Gene3D" id="1.10.3500.10">
    <property type="entry name" value="Tex N-terminal region-like"/>
    <property type="match status" value="1"/>
</dbReference>
<dbReference type="SUPFAM" id="SSF53098">
    <property type="entry name" value="Ribonuclease H-like"/>
    <property type="match status" value="1"/>
</dbReference>
<dbReference type="Gene3D" id="1.10.150.310">
    <property type="entry name" value="Tex RuvX-like domain-like"/>
    <property type="match status" value="1"/>
</dbReference>
<dbReference type="PANTHER" id="PTHR10724">
    <property type="entry name" value="30S RIBOSOMAL PROTEIN S1"/>
    <property type="match status" value="1"/>
</dbReference>
<dbReference type="InterPro" id="IPR010994">
    <property type="entry name" value="RuvA_2-like"/>
</dbReference>
<evidence type="ECO:0000259" key="2">
    <source>
        <dbReference type="PROSITE" id="PS50126"/>
    </source>
</evidence>
<dbReference type="Gene3D" id="2.40.50.140">
    <property type="entry name" value="Nucleic acid-binding proteins"/>
    <property type="match status" value="1"/>
</dbReference>
<sequence length="717" mass="79960">MQSIIKILSEELKQRENAVEQVIKLLDEGNTVPFIARYRKEMHGGMDDQTIRQLADRLAYLRNLQERREEVSTAIAAQEKLTDEIQKAIDNAQTLAEIEDIYRPYRPKRRTRAMIAREKGLEPLAELIKDTLGNAKPALELAAEYINEEKEVNTAEDALSGASDILAESLSDDANLRAKLRELIWKTGIIQTKGEEEDGVYKMYNDFSEPVKRIQSHRILAINRGEKEDKLKVSLVVDNEQAQIIMRRAIIHPKSPYQNELRAICEDSYTRLIFPSLEREIRSDLTDNANEQAIHTFAINLRPLLMQPPVRGKVTLGFDPAYRTGCKLAVVDETGKVLETSVIYPTPPHKKIDESKKVLEKLCKKHNISCIAIGNGTASKESEMFVADFLKEYGGDIQYMVVSEAGASVYSASKLGAEEFPDYDVSLRSAVSIARRLQDPLAELVKIDPKAIGVGQYQHDMPQARLGETLDGVVEDCVSAVGVDLNTASPALLVRVAGVTKAVSKNITAFREENGRFETRKQLLKVKGLGPKAYEQCAGFLRVPDSKEILDRTAVHPESYSAARELLKLCNYTESDVINNNLSDILERIEKNGKNQIAEKCGVGVPTLMDIVSELQKPGRDPRDSLPQPVLRSDVVHLEDLKDGMDMIGTVRNVTDFGAFIDIGVHQDGLVHISEISDKFIKHPSEVLTVGDIVNVKVMSVDAKTKRIALSIKQANK</sequence>
<dbReference type="InterPro" id="IPR003029">
    <property type="entry name" value="S1_domain"/>
</dbReference>
<name>A0A9D1THF1_9FIRM</name>
<dbReference type="InterPro" id="IPR012337">
    <property type="entry name" value="RNaseH-like_sf"/>
</dbReference>
<dbReference type="InterPro" id="IPR023319">
    <property type="entry name" value="Tex-like_HTH_dom_sf"/>
</dbReference>
<evidence type="ECO:0000313" key="4">
    <source>
        <dbReference type="Proteomes" id="UP000886808"/>
    </source>
</evidence>
<evidence type="ECO:0000313" key="3">
    <source>
        <dbReference type="EMBL" id="HIV62007.1"/>
    </source>
</evidence>
<dbReference type="SUPFAM" id="SSF47781">
    <property type="entry name" value="RuvA domain 2-like"/>
    <property type="match status" value="2"/>
</dbReference>
<dbReference type="InterPro" id="IPR055179">
    <property type="entry name" value="Tex-like_central_region"/>
</dbReference>
<dbReference type="AlphaFoldDB" id="A0A9D1THF1"/>